<keyword evidence="2" id="KW-1185">Reference proteome</keyword>
<dbReference type="AlphaFoldDB" id="A0A5S9F4U8"/>
<reference evidence="1 2" key="1">
    <citation type="submission" date="2019-08" db="EMBL/GenBank/DDBJ databases">
        <title>Complete genome sequence of Candidatus Uab amorphum.</title>
        <authorList>
            <person name="Shiratori T."/>
            <person name="Suzuki S."/>
            <person name="Kakizawa Y."/>
            <person name="Ishida K."/>
        </authorList>
    </citation>
    <scope>NUCLEOTIDE SEQUENCE [LARGE SCALE GENOMIC DNA]</scope>
    <source>
        <strain evidence="1 2">SRT547</strain>
    </source>
</reference>
<dbReference type="EMBL" id="AP019860">
    <property type="protein sequence ID" value="BBM85928.1"/>
    <property type="molecule type" value="Genomic_DNA"/>
</dbReference>
<evidence type="ECO:0000313" key="2">
    <source>
        <dbReference type="Proteomes" id="UP000326354"/>
    </source>
</evidence>
<protein>
    <submittedName>
        <fullName evidence="1">Uncharacterized protein</fullName>
    </submittedName>
</protein>
<sequence>MVAHFHIPLNLPHAGTIAQRIQTLVSRETKDNEQLQEMQKISDKLMLLLLPYKRYGENPPPQQAQKVREEAAQLARNLVDEIECSDCGADRLGQCIRNLFECLELGEEGAIISLRAGENPDSAQRPI</sequence>
<organism evidence="1 2">
    <name type="scientific">Uabimicrobium amorphum</name>
    <dbReference type="NCBI Taxonomy" id="2596890"/>
    <lineage>
        <taxon>Bacteria</taxon>
        <taxon>Pseudomonadati</taxon>
        <taxon>Planctomycetota</taxon>
        <taxon>Candidatus Uabimicrobiia</taxon>
        <taxon>Candidatus Uabimicrobiales</taxon>
        <taxon>Candidatus Uabimicrobiaceae</taxon>
        <taxon>Candidatus Uabimicrobium</taxon>
    </lineage>
</organism>
<dbReference type="OrthoDB" id="3078322at2"/>
<accession>A0A5S9F4U8</accession>
<gene>
    <name evidence="1" type="ORF">UABAM_04314</name>
</gene>
<proteinExistence type="predicted"/>
<dbReference type="Proteomes" id="UP000326354">
    <property type="component" value="Chromosome"/>
</dbReference>
<name>A0A5S9F4U8_UABAM</name>
<evidence type="ECO:0000313" key="1">
    <source>
        <dbReference type="EMBL" id="BBM85928.1"/>
    </source>
</evidence>
<dbReference type="RefSeq" id="WP_151970012.1">
    <property type="nucleotide sequence ID" value="NZ_AP019860.1"/>
</dbReference>
<dbReference type="KEGG" id="uam:UABAM_04314"/>